<evidence type="ECO:0000313" key="2">
    <source>
        <dbReference type="Proteomes" id="UP000823773"/>
    </source>
</evidence>
<dbReference type="EMBL" id="JAGGJR010000004">
    <property type="protein sequence ID" value="MBP1873515.1"/>
    <property type="molecule type" value="Genomic_DNA"/>
</dbReference>
<reference evidence="1" key="1">
    <citation type="submission" date="2021-03" db="EMBL/GenBank/DDBJ databases">
        <title>Genomic Encyclopedia of Type Strains, Phase IV (KMG-IV): sequencing the most valuable type-strain genomes for metagenomic binning, comparative biology and taxonomic classification.</title>
        <authorList>
            <person name="Goeker M."/>
        </authorList>
    </citation>
    <scope>NUCLEOTIDE SEQUENCE</scope>
    <source>
        <strain evidence="1">DSM 18131</strain>
    </source>
</reference>
<sequence length="226" mass="24694">MGAALNLAPEPVWSFTPDGTVIDIASPDEKVVCFNEMANSLSKIARFDGRNPGQPYSVAQHSVLGAMAIMNEGGTSHEAALYLLHDGHEYITGDQSSPCQKLYALVARHLFGEARLRDTIATCKSAWDDAIYRAAGLPVPGNWTPRQKILVKAMDQRMCRAEALALFGPKAGSQFEKMKPPALPSPIRPWAPMEAEFNFREMASRLIGEGRVMNQAIVAANKRGVR</sequence>
<gene>
    <name evidence="1" type="ORF">J2Z19_003230</name>
</gene>
<name>A0ACC5SXG8_ENSAD</name>
<proteinExistence type="predicted"/>
<accession>A0ACC5SXG8</accession>
<evidence type="ECO:0000313" key="1">
    <source>
        <dbReference type="EMBL" id="MBP1873515.1"/>
    </source>
</evidence>
<protein>
    <submittedName>
        <fullName evidence="1">Uncharacterized protein</fullName>
    </submittedName>
</protein>
<comment type="caution">
    <text evidence="1">The sequence shown here is derived from an EMBL/GenBank/DDBJ whole genome shotgun (WGS) entry which is preliminary data.</text>
</comment>
<dbReference type="Proteomes" id="UP000823773">
    <property type="component" value="Unassembled WGS sequence"/>
</dbReference>
<keyword evidence="2" id="KW-1185">Reference proteome</keyword>
<organism evidence="1 2">
    <name type="scientific">Ensifer adhaerens</name>
    <name type="common">Sinorhizobium morelense</name>
    <dbReference type="NCBI Taxonomy" id="106592"/>
    <lineage>
        <taxon>Bacteria</taxon>
        <taxon>Pseudomonadati</taxon>
        <taxon>Pseudomonadota</taxon>
        <taxon>Alphaproteobacteria</taxon>
        <taxon>Hyphomicrobiales</taxon>
        <taxon>Rhizobiaceae</taxon>
        <taxon>Sinorhizobium/Ensifer group</taxon>
        <taxon>Ensifer</taxon>
    </lineage>
</organism>